<reference evidence="3" key="1">
    <citation type="submission" date="2018-05" db="EMBL/GenBank/DDBJ databases">
        <authorList>
            <person name="Lanie J.A."/>
            <person name="Ng W.-L."/>
            <person name="Kazmierczak K.M."/>
            <person name="Andrzejewski T.M."/>
            <person name="Davidsen T.M."/>
            <person name="Wayne K.J."/>
            <person name="Tettelin H."/>
            <person name="Glass J.I."/>
            <person name="Rusch D."/>
            <person name="Podicherti R."/>
            <person name="Tsui H.-C.T."/>
            <person name="Winkler M.E."/>
        </authorList>
    </citation>
    <scope>NUCLEOTIDE SEQUENCE</scope>
</reference>
<dbReference type="SUPFAM" id="SSF51556">
    <property type="entry name" value="Metallo-dependent hydrolases"/>
    <property type="match status" value="1"/>
</dbReference>
<dbReference type="GO" id="GO:0016831">
    <property type="term" value="F:carboxy-lyase activity"/>
    <property type="evidence" value="ECO:0007669"/>
    <property type="project" value="InterPro"/>
</dbReference>
<proteinExistence type="predicted"/>
<dbReference type="PANTHER" id="PTHR21240">
    <property type="entry name" value="2-AMINO-3-CARBOXYLMUCONATE-6-SEMIALDEHYDE DECARBOXYLASE"/>
    <property type="match status" value="1"/>
</dbReference>
<dbReference type="GO" id="GO:0019748">
    <property type="term" value="P:secondary metabolic process"/>
    <property type="evidence" value="ECO:0007669"/>
    <property type="project" value="TreeGrafter"/>
</dbReference>
<dbReference type="GO" id="GO:0016787">
    <property type="term" value="F:hydrolase activity"/>
    <property type="evidence" value="ECO:0007669"/>
    <property type="project" value="InterPro"/>
</dbReference>
<sequence>VSEQSNQEPNGSDHHVVISADTHCGAALWDYKEYLEKRYHEDFDDWARSIEEAQRRTAEVFKDAERSPLNVGVDGDPAIDGNRNYDSGRRLREQEADGVVAAVLFPNTQPPFAPAAASQFEAPAYSDNYDHRWAGLRAHNRWLLDFVSEAPERRAGIAQIFPGDVEGSVAEIEWAAENDLRGGILVPGTPPDSPFEPLYSKAYRPIWAAAEACGMPLNHHSGGATPDFGNHFPASLAMFMLEVTWWSQRALWHLMFSGVFERHPDLQWVNTETGTAWVPDTLARLDDFYDRMKTSKYGSEAIFGGAAVAEMSLTPSEYWQRQCHVGASFLRPTEAAVV</sequence>
<dbReference type="EMBL" id="UINC01083396">
    <property type="protein sequence ID" value="SVC29060.1"/>
    <property type="molecule type" value="Genomic_DNA"/>
</dbReference>
<evidence type="ECO:0000313" key="3">
    <source>
        <dbReference type="EMBL" id="SVC29060.1"/>
    </source>
</evidence>
<dbReference type="GO" id="GO:0005737">
    <property type="term" value="C:cytoplasm"/>
    <property type="evidence" value="ECO:0007669"/>
    <property type="project" value="TreeGrafter"/>
</dbReference>
<keyword evidence="1" id="KW-0456">Lyase</keyword>
<dbReference type="Gene3D" id="3.20.20.140">
    <property type="entry name" value="Metal-dependent hydrolases"/>
    <property type="match status" value="1"/>
</dbReference>
<feature type="non-terminal residue" evidence="3">
    <location>
        <position position="338"/>
    </location>
</feature>
<feature type="domain" description="Amidohydrolase-related" evidence="2">
    <location>
        <begin position="105"/>
        <end position="289"/>
    </location>
</feature>
<evidence type="ECO:0000256" key="1">
    <source>
        <dbReference type="ARBA" id="ARBA00023239"/>
    </source>
</evidence>
<dbReference type="AlphaFoldDB" id="A0A382KX68"/>
<dbReference type="InterPro" id="IPR032465">
    <property type="entry name" value="ACMSD"/>
</dbReference>
<accession>A0A382KX68</accession>
<dbReference type="PANTHER" id="PTHR21240:SF28">
    <property type="entry name" value="ISO-OROTATE DECARBOXYLASE (EUROFUNG)"/>
    <property type="match status" value="1"/>
</dbReference>
<dbReference type="InterPro" id="IPR006680">
    <property type="entry name" value="Amidohydro-rel"/>
</dbReference>
<gene>
    <name evidence="3" type="ORF">METZ01_LOCUS281914</name>
</gene>
<dbReference type="Pfam" id="PF04909">
    <property type="entry name" value="Amidohydro_2"/>
    <property type="match status" value="1"/>
</dbReference>
<dbReference type="InterPro" id="IPR032466">
    <property type="entry name" value="Metal_Hydrolase"/>
</dbReference>
<name>A0A382KX68_9ZZZZ</name>
<feature type="non-terminal residue" evidence="3">
    <location>
        <position position="1"/>
    </location>
</feature>
<evidence type="ECO:0000259" key="2">
    <source>
        <dbReference type="Pfam" id="PF04909"/>
    </source>
</evidence>
<organism evidence="3">
    <name type="scientific">marine metagenome</name>
    <dbReference type="NCBI Taxonomy" id="408172"/>
    <lineage>
        <taxon>unclassified sequences</taxon>
        <taxon>metagenomes</taxon>
        <taxon>ecological metagenomes</taxon>
    </lineage>
</organism>
<protein>
    <recommendedName>
        <fullName evidence="2">Amidohydrolase-related domain-containing protein</fullName>
    </recommendedName>
</protein>